<keyword evidence="11" id="KW-1185">Reference proteome</keyword>
<dbReference type="GO" id="GO:0022857">
    <property type="term" value="F:transmembrane transporter activity"/>
    <property type="evidence" value="ECO:0007669"/>
    <property type="project" value="InterPro"/>
</dbReference>
<keyword evidence="7 9" id="KW-0472">Membrane</keyword>
<evidence type="ECO:0000256" key="4">
    <source>
        <dbReference type="ARBA" id="ARBA00022475"/>
    </source>
</evidence>
<comment type="subcellular location">
    <subcellularLocation>
        <location evidence="1">Membrane</location>
        <topology evidence="1">Multi-pass membrane protein</topology>
    </subcellularLocation>
</comment>
<feature type="transmembrane region" description="Helical" evidence="9">
    <location>
        <begin position="124"/>
        <end position="147"/>
    </location>
</feature>
<feature type="transmembrane region" description="Helical" evidence="9">
    <location>
        <begin position="354"/>
        <end position="376"/>
    </location>
</feature>
<evidence type="ECO:0000313" key="10">
    <source>
        <dbReference type="EMBL" id="MSU00591.1"/>
    </source>
</evidence>
<dbReference type="PANTHER" id="PTHR48086:SF7">
    <property type="entry name" value="SODIUM-SOLUTE SYMPORTER-RELATED"/>
    <property type="match status" value="1"/>
</dbReference>
<proteinExistence type="inferred from homology"/>
<evidence type="ECO:0000313" key="11">
    <source>
        <dbReference type="Proteomes" id="UP000469523"/>
    </source>
</evidence>
<feature type="transmembrane region" description="Helical" evidence="9">
    <location>
        <begin position="153"/>
        <end position="175"/>
    </location>
</feature>
<dbReference type="InterPro" id="IPR001734">
    <property type="entry name" value="Na/solute_symporter"/>
</dbReference>
<evidence type="ECO:0000256" key="2">
    <source>
        <dbReference type="ARBA" id="ARBA00006434"/>
    </source>
</evidence>
<dbReference type="AlphaFoldDB" id="A0A6N7XET6"/>
<evidence type="ECO:0000256" key="3">
    <source>
        <dbReference type="ARBA" id="ARBA00022448"/>
    </source>
</evidence>
<evidence type="ECO:0000256" key="7">
    <source>
        <dbReference type="ARBA" id="ARBA00023136"/>
    </source>
</evidence>
<keyword evidence="3" id="KW-0813">Transport</keyword>
<dbReference type="Gene3D" id="1.20.1730.10">
    <property type="entry name" value="Sodium/glucose cotransporter"/>
    <property type="match status" value="1"/>
</dbReference>
<evidence type="ECO:0000256" key="8">
    <source>
        <dbReference type="RuleBase" id="RU362091"/>
    </source>
</evidence>
<evidence type="ECO:0000256" key="6">
    <source>
        <dbReference type="ARBA" id="ARBA00022989"/>
    </source>
</evidence>
<dbReference type="PROSITE" id="PS00456">
    <property type="entry name" value="NA_SOLUT_SYMP_1"/>
    <property type="match status" value="1"/>
</dbReference>
<dbReference type="RefSeq" id="WP_154439016.1">
    <property type="nucleotide sequence ID" value="NZ_VUNQ01000005.1"/>
</dbReference>
<dbReference type="EMBL" id="VUNQ01000005">
    <property type="protein sequence ID" value="MSU00591.1"/>
    <property type="molecule type" value="Genomic_DNA"/>
</dbReference>
<feature type="transmembrane region" description="Helical" evidence="9">
    <location>
        <begin position="73"/>
        <end position="95"/>
    </location>
</feature>
<comment type="caution">
    <text evidence="10">The sequence shown here is derived from an EMBL/GenBank/DDBJ whole genome shotgun (WGS) entry which is preliminary data.</text>
</comment>
<evidence type="ECO:0000256" key="1">
    <source>
        <dbReference type="ARBA" id="ARBA00004141"/>
    </source>
</evidence>
<feature type="transmembrane region" description="Helical" evidence="9">
    <location>
        <begin position="6"/>
        <end position="24"/>
    </location>
</feature>
<dbReference type="GO" id="GO:0046942">
    <property type="term" value="P:carboxylic acid transport"/>
    <property type="evidence" value="ECO:0007669"/>
    <property type="project" value="UniProtKB-ARBA"/>
</dbReference>
<name>A0A6N7XET6_9FIRM</name>
<dbReference type="CDD" id="cd10322">
    <property type="entry name" value="SLC5sbd"/>
    <property type="match status" value="1"/>
</dbReference>
<dbReference type="PANTHER" id="PTHR48086">
    <property type="entry name" value="SODIUM/PROLINE SYMPORTER-RELATED"/>
    <property type="match status" value="1"/>
</dbReference>
<evidence type="ECO:0000256" key="5">
    <source>
        <dbReference type="ARBA" id="ARBA00022692"/>
    </source>
</evidence>
<feature type="transmembrane region" description="Helical" evidence="9">
    <location>
        <begin position="411"/>
        <end position="428"/>
    </location>
</feature>
<feature type="transmembrane region" description="Helical" evidence="9">
    <location>
        <begin position="382"/>
        <end position="404"/>
    </location>
</feature>
<dbReference type="Pfam" id="PF00474">
    <property type="entry name" value="SSF"/>
    <property type="match status" value="1"/>
</dbReference>
<feature type="transmembrane region" description="Helical" evidence="9">
    <location>
        <begin position="312"/>
        <end position="333"/>
    </location>
</feature>
<dbReference type="InterPro" id="IPR018212">
    <property type="entry name" value="Na/solute_symporter_CS"/>
</dbReference>
<feature type="transmembrane region" description="Helical" evidence="9">
    <location>
        <begin position="45"/>
        <end position="67"/>
    </location>
</feature>
<keyword evidence="5 9" id="KW-0812">Transmembrane</keyword>
<dbReference type="InterPro" id="IPR050277">
    <property type="entry name" value="Sodium:Solute_Symporter"/>
</dbReference>
<keyword evidence="4" id="KW-1003">Cell membrane</keyword>
<dbReference type="Proteomes" id="UP000469523">
    <property type="component" value="Unassembled WGS sequence"/>
</dbReference>
<feature type="transmembrane region" description="Helical" evidence="9">
    <location>
        <begin position="261"/>
        <end position="287"/>
    </location>
</feature>
<dbReference type="PROSITE" id="PS50283">
    <property type="entry name" value="NA_SOLUT_SYMP_3"/>
    <property type="match status" value="1"/>
</dbReference>
<feature type="transmembrane region" description="Helical" evidence="9">
    <location>
        <begin position="443"/>
        <end position="461"/>
    </location>
</feature>
<accession>A0A6N7XET6</accession>
<sequence>MNIIDIILIIAYLIFMLYLGFYASKKQNNMEDFYLGGKKTGTISMMCLWLSSWVGGAAVIATAANAYELGITAVWYVGAMCVGFAIFGLTFTKLIKKVGDKFSHITYPDLIEDRYNSRCRMVSIITTILANIAYNAGQLVAAGGILYTFTGWNITFCIILSAVIVSIYTATGGLLAVTYTDVAQTTLILGSLVIVIPFIYNASGSIAGFQAQMPPTFFKLGAWGTSTILGFIVSITLTFFTSMDSYTRCFAAKDEKTARNGTLLAIIGTAFIAIVSTYIGMAGRIIFPNIGDTSAILATIVSEVLPTGVKGIMLIGIISALMSTSDISTLTASANITRDIYQRYINPEASEKHLLKLGTISSMLIGALSTIMAIKMMDIVNILYLAFTINSAGLFLPTIGIFFWEKANSKSAFWSMTLSLITVVLWFLGNSFNLGSVFNIDPLWPGLLVSALVFIPMSLITKPSEIDKEKIEKYLSHNKIN</sequence>
<feature type="transmembrane region" description="Helical" evidence="9">
    <location>
        <begin position="182"/>
        <end position="200"/>
    </location>
</feature>
<organism evidence="10 11">
    <name type="scientific">Tissierella pigra</name>
    <dbReference type="NCBI Taxonomy" id="2607614"/>
    <lineage>
        <taxon>Bacteria</taxon>
        <taxon>Bacillati</taxon>
        <taxon>Bacillota</taxon>
        <taxon>Tissierellia</taxon>
        <taxon>Tissierellales</taxon>
        <taxon>Tissierellaceae</taxon>
        <taxon>Tissierella</taxon>
    </lineage>
</organism>
<keyword evidence="6 9" id="KW-1133">Transmembrane helix</keyword>
<evidence type="ECO:0000256" key="9">
    <source>
        <dbReference type="SAM" id="Phobius"/>
    </source>
</evidence>
<feature type="transmembrane region" description="Helical" evidence="9">
    <location>
        <begin position="220"/>
        <end position="240"/>
    </location>
</feature>
<dbReference type="GO" id="GO:0005886">
    <property type="term" value="C:plasma membrane"/>
    <property type="evidence" value="ECO:0007669"/>
    <property type="project" value="TreeGrafter"/>
</dbReference>
<reference evidence="10 11" key="1">
    <citation type="submission" date="2019-09" db="EMBL/GenBank/DDBJ databases">
        <title>In-depth cultivation of the pig gut microbiome towards novel bacterial diversity and tailored functional studies.</title>
        <authorList>
            <person name="Wylensek D."/>
            <person name="Hitch T.C.A."/>
            <person name="Clavel T."/>
        </authorList>
    </citation>
    <scope>NUCLEOTIDE SEQUENCE [LARGE SCALE GENOMIC DNA]</scope>
    <source>
        <strain evidence="10 11">WCA3-693-APC-4?</strain>
    </source>
</reference>
<dbReference type="InterPro" id="IPR038377">
    <property type="entry name" value="Na/Glc_symporter_sf"/>
</dbReference>
<gene>
    <name evidence="10" type="ORF">FYJ83_03800</name>
</gene>
<protein>
    <submittedName>
        <fullName evidence="10">Sodium:solute symporter family protein</fullName>
    </submittedName>
</protein>
<comment type="similarity">
    <text evidence="2 8">Belongs to the sodium:solute symporter (SSF) (TC 2.A.21) family.</text>
</comment>